<proteinExistence type="predicted"/>
<accession>A0ACB9D336</accession>
<reference evidence="2" key="1">
    <citation type="journal article" date="2022" name="Mol. Ecol. Resour.">
        <title>The genomes of chicory, endive, great burdock and yacon provide insights into Asteraceae palaeo-polyploidization history and plant inulin production.</title>
        <authorList>
            <person name="Fan W."/>
            <person name="Wang S."/>
            <person name="Wang H."/>
            <person name="Wang A."/>
            <person name="Jiang F."/>
            <person name="Liu H."/>
            <person name="Zhao H."/>
            <person name="Xu D."/>
            <person name="Zhang Y."/>
        </authorList>
    </citation>
    <scope>NUCLEOTIDE SEQUENCE [LARGE SCALE GENOMIC DNA]</scope>
    <source>
        <strain evidence="2">cv. Yunnan</strain>
    </source>
</reference>
<comment type="caution">
    <text evidence="1">The sequence shown here is derived from an EMBL/GenBank/DDBJ whole genome shotgun (WGS) entry which is preliminary data.</text>
</comment>
<protein>
    <submittedName>
        <fullName evidence="1">Uncharacterized protein</fullName>
    </submittedName>
</protein>
<sequence length="149" mass="15495">MEMASSLAAYSGRIRLQDGSEGGCTGLRMKVSLMEVAVVTSRPVAAVGASDLMVVNSGRYKKLNGGTDDGLDGGSSVEEMVGVQGGFMVVSVRRSGFVAVHSVAVVTMTASRRWLIMVVISYIMVHVGVHGGSREGDNNDRSLTAVNGG</sequence>
<reference evidence="1 2" key="2">
    <citation type="journal article" date="2022" name="Mol. Ecol. Resour.">
        <title>The genomes of chicory, endive, great burdock and yacon provide insights into Asteraceae paleo-polyploidization history and plant inulin production.</title>
        <authorList>
            <person name="Fan W."/>
            <person name="Wang S."/>
            <person name="Wang H."/>
            <person name="Wang A."/>
            <person name="Jiang F."/>
            <person name="Liu H."/>
            <person name="Zhao H."/>
            <person name="Xu D."/>
            <person name="Zhang Y."/>
        </authorList>
    </citation>
    <scope>NUCLEOTIDE SEQUENCE [LARGE SCALE GENOMIC DNA]</scope>
    <source>
        <strain evidence="2">cv. Yunnan</strain>
        <tissue evidence="1">Leaves</tissue>
    </source>
</reference>
<dbReference type="Proteomes" id="UP001056120">
    <property type="component" value="Linkage Group LG20"/>
</dbReference>
<dbReference type="EMBL" id="CM042037">
    <property type="protein sequence ID" value="KAI3741009.1"/>
    <property type="molecule type" value="Genomic_DNA"/>
</dbReference>
<evidence type="ECO:0000313" key="2">
    <source>
        <dbReference type="Proteomes" id="UP001056120"/>
    </source>
</evidence>
<gene>
    <name evidence="1" type="ORF">L1987_58673</name>
</gene>
<name>A0ACB9D336_9ASTR</name>
<organism evidence="1 2">
    <name type="scientific">Smallanthus sonchifolius</name>
    <dbReference type="NCBI Taxonomy" id="185202"/>
    <lineage>
        <taxon>Eukaryota</taxon>
        <taxon>Viridiplantae</taxon>
        <taxon>Streptophyta</taxon>
        <taxon>Embryophyta</taxon>
        <taxon>Tracheophyta</taxon>
        <taxon>Spermatophyta</taxon>
        <taxon>Magnoliopsida</taxon>
        <taxon>eudicotyledons</taxon>
        <taxon>Gunneridae</taxon>
        <taxon>Pentapetalae</taxon>
        <taxon>asterids</taxon>
        <taxon>campanulids</taxon>
        <taxon>Asterales</taxon>
        <taxon>Asteraceae</taxon>
        <taxon>Asteroideae</taxon>
        <taxon>Heliantheae alliance</taxon>
        <taxon>Millerieae</taxon>
        <taxon>Smallanthus</taxon>
    </lineage>
</organism>
<evidence type="ECO:0000313" key="1">
    <source>
        <dbReference type="EMBL" id="KAI3741009.1"/>
    </source>
</evidence>
<keyword evidence="2" id="KW-1185">Reference proteome</keyword>